<evidence type="ECO:0000256" key="2">
    <source>
        <dbReference type="SAM" id="Coils"/>
    </source>
</evidence>
<name>A0AAP0RS19_LIQFO</name>
<dbReference type="PROSITE" id="PS51035">
    <property type="entry name" value="BAG"/>
    <property type="match status" value="1"/>
</dbReference>
<dbReference type="Proteomes" id="UP001415857">
    <property type="component" value="Unassembled WGS sequence"/>
</dbReference>
<feature type="compositionally biased region" description="Basic and acidic residues" evidence="3">
    <location>
        <begin position="11"/>
        <end position="24"/>
    </location>
</feature>
<keyword evidence="2" id="KW-0175">Coiled coil</keyword>
<dbReference type="InterPro" id="IPR036533">
    <property type="entry name" value="BAG_dom_sf"/>
</dbReference>
<proteinExistence type="predicted"/>
<dbReference type="SUPFAM" id="SSF63491">
    <property type="entry name" value="BAG domain"/>
    <property type="match status" value="1"/>
</dbReference>
<feature type="region of interest" description="Disordered" evidence="3">
    <location>
        <begin position="1"/>
        <end position="239"/>
    </location>
</feature>
<evidence type="ECO:0000259" key="4">
    <source>
        <dbReference type="PROSITE" id="PS51035"/>
    </source>
</evidence>
<protein>
    <recommendedName>
        <fullName evidence="4">BAG domain-containing protein</fullName>
    </recommendedName>
</protein>
<feature type="region of interest" description="Disordered" evidence="3">
    <location>
        <begin position="254"/>
        <end position="315"/>
    </location>
</feature>
<dbReference type="PANTHER" id="PTHR33322">
    <property type="entry name" value="BAG DOMAIN CONTAINING PROTEIN, EXPRESSED"/>
    <property type="match status" value="1"/>
</dbReference>
<feature type="compositionally biased region" description="Basic and acidic residues" evidence="3">
    <location>
        <begin position="124"/>
        <end position="151"/>
    </location>
</feature>
<feature type="compositionally biased region" description="Basic and acidic residues" evidence="3">
    <location>
        <begin position="274"/>
        <end position="308"/>
    </location>
</feature>
<feature type="compositionally biased region" description="Basic and acidic residues" evidence="3">
    <location>
        <begin position="39"/>
        <end position="50"/>
    </location>
</feature>
<evidence type="ECO:0000313" key="5">
    <source>
        <dbReference type="EMBL" id="KAK9280621.1"/>
    </source>
</evidence>
<comment type="caution">
    <text evidence="5">The sequence shown here is derived from an EMBL/GenBank/DDBJ whole genome shotgun (WGS) entry which is preliminary data.</text>
</comment>
<feature type="region of interest" description="Disordered" evidence="3">
    <location>
        <begin position="767"/>
        <end position="800"/>
    </location>
</feature>
<reference evidence="5 6" key="1">
    <citation type="journal article" date="2024" name="Plant J.">
        <title>Genome sequences and population genomics reveal climatic adaptation and genomic divergence between two closely related sweetgum species.</title>
        <authorList>
            <person name="Xu W.Q."/>
            <person name="Ren C.Q."/>
            <person name="Zhang X.Y."/>
            <person name="Comes H.P."/>
            <person name="Liu X.H."/>
            <person name="Li Y.G."/>
            <person name="Kettle C.J."/>
            <person name="Jalonen R."/>
            <person name="Gaisberger H."/>
            <person name="Ma Y.Z."/>
            <person name="Qiu Y.X."/>
        </authorList>
    </citation>
    <scope>NUCLEOTIDE SEQUENCE [LARGE SCALE GENOMIC DNA]</scope>
    <source>
        <strain evidence="5">Hangzhou</strain>
    </source>
</reference>
<dbReference type="InterPro" id="IPR003103">
    <property type="entry name" value="BAG_domain"/>
</dbReference>
<dbReference type="InterPro" id="IPR040400">
    <property type="entry name" value="BAG5/6/7/8"/>
</dbReference>
<feature type="compositionally biased region" description="Basic and acidic residues" evidence="3">
    <location>
        <begin position="73"/>
        <end position="91"/>
    </location>
</feature>
<dbReference type="Gene3D" id="1.20.58.120">
    <property type="entry name" value="BAG domain"/>
    <property type="match status" value="1"/>
</dbReference>
<keyword evidence="1" id="KW-0143">Chaperone</keyword>
<feature type="compositionally biased region" description="Polar residues" evidence="3">
    <location>
        <begin position="206"/>
        <end position="223"/>
    </location>
</feature>
<keyword evidence="6" id="KW-1185">Reference proteome</keyword>
<dbReference type="EMBL" id="JBBPBK010000008">
    <property type="protein sequence ID" value="KAK9280621.1"/>
    <property type="molecule type" value="Genomic_DNA"/>
</dbReference>
<dbReference type="GO" id="GO:0009506">
    <property type="term" value="C:plasmodesma"/>
    <property type="evidence" value="ECO:0007669"/>
    <property type="project" value="TreeGrafter"/>
</dbReference>
<feature type="compositionally biased region" description="Polar residues" evidence="3">
    <location>
        <begin position="494"/>
        <end position="532"/>
    </location>
</feature>
<feature type="region of interest" description="Disordered" evidence="3">
    <location>
        <begin position="487"/>
        <end position="532"/>
    </location>
</feature>
<dbReference type="Pfam" id="PF02179">
    <property type="entry name" value="BAG"/>
    <property type="match status" value="1"/>
</dbReference>
<dbReference type="FunFam" id="1.20.58.120:FF:000010">
    <property type="entry name" value="BAG family molecular chaperone regulator 6"/>
    <property type="match status" value="1"/>
</dbReference>
<dbReference type="AlphaFoldDB" id="A0AAP0RS19"/>
<feature type="region of interest" description="Disordered" evidence="3">
    <location>
        <begin position="859"/>
        <end position="878"/>
    </location>
</feature>
<accession>A0AAP0RS19</accession>
<feature type="compositionally biased region" description="Basic and acidic residues" evidence="3">
    <location>
        <begin position="229"/>
        <end position="239"/>
    </location>
</feature>
<feature type="compositionally biased region" description="Low complexity" evidence="3">
    <location>
        <begin position="155"/>
        <end position="166"/>
    </location>
</feature>
<feature type="domain" description="BAG" evidence="4">
    <location>
        <begin position="373"/>
        <end position="450"/>
    </location>
</feature>
<sequence>MNNLGSLKQGGDGKRTQNRQDGDKMSQFPLPIIWIPSYDKPEEVERKDNEDTNVTPKSAEEPPSNFQFIPLRLPDRDDSTKKPRANEEKSVDAVGSKMMEKNANRKGIPVKQMEPDGEMDMTSEDSKGKVRDIPVLHIEDNGTKKPSESSGKRQSSSPPKMSKLPPVCLRIDPLPRSKNGQGSSRSPSPPCHRGNPQEIMIEKSKVSASTGLKENSQQDSQVLNCAASKNKDVEPSKTERKVIKVAEETGQIPINLSVGSHEAVSKNPTTTIEKSGRDASKHNFEEGKQVKDVEITGSEEATKAKEVADNAQSVDGECKIEDKGASEAKEETSEKDFKAEKKNLSDTEATVIIQSAYRGFEVRRWEPLRKLKQIAAIRKQVDEVRSRIQALESSSDLWRDDKQRVVLGETIMSLLLKLDTIQGLHPGLRDIRKSVARELTSLQEKLDSLIIAKSEELIGEVSTAKFVEGCADTHNDVCMQGEQDKEAKEIGYGDNSSESSHDNSYVSKEPHQSQSPHMTHAVSGSQGQETTESLVGGVHGECENKIIEIPMASDVEPRVVEPEPMPIAEPKDELADEKLDIVQPEPMPNAEPKDELADEKLDIVQPEPMPNAEPKDEKLDFNQGVMMETQKANCEYPEINKLQELQKGVVVNEKAAIPESEKCRQVESMKDEALQVGELEQIETGETEILHGGEVESNAGISSATLYDEALDMNQPKQQPQGVHEEVQLSAKLEESVTVDTQNDENVPEGLKFKPEAVELHGEVAEAEEAQPAFSLVEKEGHDEEQEEGQGIRDVDQTPFSAHANTVVMSQEEEVPVKEVFTSHENEVPIEETKGDNGGQLVAFGEKEGELLEEKAKSKELESEKGNDISLVQPDGSATAKDDAVSWTQFAPVDAKQAEEEAELLLDSSKVGQISVEENVSESDKKLIEENEKLRDMMEKLLEAGKEQLTVISNLSKRVKDLERKLSRKKKLRTRRYGAATSRSSCVKTSNDSLKQRAVGCAM</sequence>
<evidence type="ECO:0000256" key="1">
    <source>
        <dbReference type="ARBA" id="ARBA00023186"/>
    </source>
</evidence>
<feature type="coiled-coil region" evidence="2">
    <location>
        <begin position="924"/>
        <end position="972"/>
    </location>
</feature>
<dbReference type="GO" id="GO:0006457">
    <property type="term" value="P:protein folding"/>
    <property type="evidence" value="ECO:0007669"/>
    <property type="project" value="TreeGrafter"/>
</dbReference>
<dbReference type="PANTHER" id="PTHR33322:SF16">
    <property type="entry name" value="BAG FAMILY MOLECULAR CHAPERONE REGULATOR 6"/>
    <property type="match status" value="1"/>
</dbReference>
<gene>
    <name evidence="5" type="ORF">L1049_014317</name>
</gene>
<evidence type="ECO:0000256" key="3">
    <source>
        <dbReference type="SAM" id="MobiDB-lite"/>
    </source>
</evidence>
<dbReference type="GO" id="GO:0051087">
    <property type="term" value="F:protein-folding chaperone binding"/>
    <property type="evidence" value="ECO:0007669"/>
    <property type="project" value="InterPro"/>
</dbReference>
<evidence type="ECO:0000313" key="6">
    <source>
        <dbReference type="Proteomes" id="UP001415857"/>
    </source>
</evidence>
<organism evidence="5 6">
    <name type="scientific">Liquidambar formosana</name>
    <name type="common">Formosan gum</name>
    <dbReference type="NCBI Taxonomy" id="63359"/>
    <lineage>
        <taxon>Eukaryota</taxon>
        <taxon>Viridiplantae</taxon>
        <taxon>Streptophyta</taxon>
        <taxon>Embryophyta</taxon>
        <taxon>Tracheophyta</taxon>
        <taxon>Spermatophyta</taxon>
        <taxon>Magnoliopsida</taxon>
        <taxon>eudicotyledons</taxon>
        <taxon>Gunneridae</taxon>
        <taxon>Pentapetalae</taxon>
        <taxon>Saxifragales</taxon>
        <taxon>Altingiaceae</taxon>
        <taxon>Liquidambar</taxon>
    </lineage>
</organism>
<dbReference type="SMART" id="SM00264">
    <property type="entry name" value="BAG"/>
    <property type="match status" value="1"/>
</dbReference>